<dbReference type="RefSeq" id="WP_147290063.1">
    <property type="nucleotide sequence ID" value="NZ_NXLQ01000161.1"/>
</dbReference>
<comment type="caution">
    <text evidence="1">The sequence shown here is derived from an EMBL/GenBank/DDBJ whole genome shotgun (WGS) entry which is preliminary data.</text>
</comment>
<feature type="non-terminal residue" evidence="1">
    <location>
        <position position="120"/>
    </location>
</feature>
<proteinExistence type="predicted"/>
<organism evidence="1 2">
    <name type="scientific">Helicobacter didelphidarum</name>
    <dbReference type="NCBI Taxonomy" id="2040648"/>
    <lineage>
        <taxon>Bacteria</taxon>
        <taxon>Pseudomonadati</taxon>
        <taxon>Campylobacterota</taxon>
        <taxon>Epsilonproteobacteria</taxon>
        <taxon>Campylobacterales</taxon>
        <taxon>Helicobacteraceae</taxon>
        <taxon>Helicobacter</taxon>
    </lineage>
</organism>
<gene>
    <name evidence="1" type="ORF">CQA53_11690</name>
</gene>
<name>A0A3D8I1H1_9HELI</name>
<dbReference type="EMBL" id="NXLQ01000161">
    <property type="protein sequence ID" value="RDU58983.1"/>
    <property type="molecule type" value="Genomic_DNA"/>
</dbReference>
<evidence type="ECO:0000313" key="2">
    <source>
        <dbReference type="Proteomes" id="UP000256379"/>
    </source>
</evidence>
<evidence type="ECO:0000313" key="1">
    <source>
        <dbReference type="EMBL" id="RDU58983.1"/>
    </source>
</evidence>
<dbReference type="Proteomes" id="UP000256379">
    <property type="component" value="Unassembled WGS sequence"/>
</dbReference>
<protein>
    <submittedName>
        <fullName evidence="1">Uncharacterized protein</fullName>
    </submittedName>
</protein>
<dbReference type="AlphaFoldDB" id="A0A3D8I1H1"/>
<sequence length="120" mass="14420">MKEATMPNKLYQKYHTLGVYVDTWGWNEGVIPHVFLGLKIEYHLVNENFNGTLDDKSRKQYAVESKLEEHSKTTQMELIAKLTQEFENNEANKEKWIEQKDEAIYEELDEYYLFFRQGYK</sequence>
<accession>A0A3D8I1H1</accession>
<dbReference type="OrthoDB" id="5329668at2"/>
<keyword evidence="2" id="KW-1185">Reference proteome</keyword>
<reference evidence="1 2" key="1">
    <citation type="submission" date="2018-04" db="EMBL/GenBank/DDBJ databases">
        <title>Novel Campyloabacter and Helicobacter Species and Strains.</title>
        <authorList>
            <person name="Mannion A.J."/>
            <person name="Shen Z."/>
            <person name="Fox J.G."/>
        </authorList>
    </citation>
    <scope>NUCLEOTIDE SEQUENCE [LARGE SCALE GENOMIC DNA]</scope>
    <source>
        <strain evidence="1 2">MIT 17-337</strain>
    </source>
</reference>